<proteinExistence type="predicted"/>
<dbReference type="InterPro" id="IPR027417">
    <property type="entry name" value="P-loop_NTPase"/>
</dbReference>
<accession>A0A1G9QPK5</accession>
<dbReference type="GO" id="GO:0008146">
    <property type="term" value="F:sulfotransferase activity"/>
    <property type="evidence" value="ECO:0007669"/>
    <property type="project" value="InterPro"/>
</dbReference>
<sequence>MAGMEDVKSYYVFTTHKAASRFIDALMRDLAIGTGLELHAPKHPGFPREKELELDPSKLKVDGLIGTLRYAFLPLDFEDSKVVLHLRDPRDVLVSLFFSHKYTHRRSSEGFNPSNDSLSELDKGIDNYVLFRAPQYLERYNFYIDKMLGQENVTFSRYEEMVLDFEGWLPKFLEPFPLKNRKAFIAKQMKKRAAQFDLDGSEDVTAHKRKAVPGDHKEKLAPETIAKLNEIFARPLARLEYDI</sequence>
<dbReference type="Gene3D" id="3.40.50.300">
    <property type="entry name" value="P-loop containing nucleotide triphosphate hydrolases"/>
    <property type="match status" value="1"/>
</dbReference>
<dbReference type="OrthoDB" id="8446141at2"/>
<gene>
    <name evidence="2" type="ORF">SAMN04488568_105113</name>
</gene>
<evidence type="ECO:0000313" key="2">
    <source>
        <dbReference type="EMBL" id="SDM12972.1"/>
    </source>
</evidence>
<reference evidence="2 3" key="1">
    <citation type="submission" date="2016-10" db="EMBL/GenBank/DDBJ databases">
        <authorList>
            <person name="de Groot N.N."/>
        </authorList>
    </citation>
    <scope>NUCLEOTIDE SEQUENCE [LARGE SCALE GENOMIC DNA]</scope>
    <source>
        <strain evidence="2 3">DSM 16077</strain>
    </source>
</reference>
<keyword evidence="2" id="KW-0808">Transferase</keyword>
<dbReference type="EMBL" id="FNHG01000005">
    <property type="protein sequence ID" value="SDM12972.1"/>
    <property type="molecule type" value="Genomic_DNA"/>
</dbReference>
<evidence type="ECO:0000259" key="1">
    <source>
        <dbReference type="Pfam" id="PF00685"/>
    </source>
</evidence>
<dbReference type="Proteomes" id="UP000199759">
    <property type="component" value="Unassembled WGS sequence"/>
</dbReference>
<keyword evidence="3" id="KW-1185">Reference proteome</keyword>
<organism evidence="2 3">
    <name type="scientific">Maricaulis salignorans</name>
    <dbReference type="NCBI Taxonomy" id="144026"/>
    <lineage>
        <taxon>Bacteria</taxon>
        <taxon>Pseudomonadati</taxon>
        <taxon>Pseudomonadota</taxon>
        <taxon>Alphaproteobacteria</taxon>
        <taxon>Maricaulales</taxon>
        <taxon>Maricaulaceae</taxon>
        <taxon>Maricaulis</taxon>
    </lineage>
</organism>
<dbReference type="AlphaFoldDB" id="A0A1G9QPK5"/>
<dbReference type="SUPFAM" id="SSF52540">
    <property type="entry name" value="P-loop containing nucleoside triphosphate hydrolases"/>
    <property type="match status" value="1"/>
</dbReference>
<dbReference type="STRING" id="144026.SAMN04488568_105113"/>
<dbReference type="RefSeq" id="WP_091768518.1">
    <property type="nucleotide sequence ID" value="NZ_FNHG01000005.1"/>
</dbReference>
<dbReference type="Pfam" id="PF00685">
    <property type="entry name" value="Sulfotransfer_1"/>
    <property type="match status" value="1"/>
</dbReference>
<name>A0A1G9QPK5_9PROT</name>
<feature type="domain" description="Sulfotransferase" evidence="1">
    <location>
        <begin position="70"/>
        <end position="237"/>
    </location>
</feature>
<protein>
    <submittedName>
        <fullName evidence="2">Sulfotransferase domain-containing protein</fullName>
    </submittedName>
</protein>
<dbReference type="InterPro" id="IPR000863">
    <property type="entry name" value="Sulfotransferase_dom"/>
</dbReference>
<evidence type="ECO:0000313" key="3">
    <source>
        <dbReference type="Proteomes" id="UP000199759"/>
    </source>
</evidence>